<accession>A0A6L3YUP0</accession>
<comment type="caution">
    <text evidence="8">The sequence shown here is derived from an EMBL/GenBank/DDBJ whole genome shotgun (WGS) entry which is preliminary data.</text>
</comment>
<comment type="subcellular location">
    <subcellularLocation>
        <location evidence="1">Membrane</location>
        <topology evidence="1">Multi-pass membrane protein</topology>
    </subcellularLocation>
</comment>
<feature type="transmembrane region" description="Helical" evidence="6">
    <location>
        <begin position="108"/>
        <end position="129"/>
    </location>
</feature>
<reference evidence="8 9" key="1">
    <citation type="submission" date="2019-09" db="EMBL/GenBank/DDBJ databases">
        <title>Taxonomic organization of the family Brucellaceae based on a phylogenomic approach.</title>
        <authorList>
            <person name="Leclercq S."/>
            <person name="Cloeckaert A."/>
            <person name="Zygmunt M.S."/>
        </authorList>
    </citation>
    <scope>NUCLEOTIDE SEQUENCE [LARGE SCALE GENOMIC DNA]</scope>
    <source>
        <strain evidence="8 9">WS1830</strain>
    </source>
</reference>
<keyword evidence="3 6" id="KW-0812">Transmembrane</keyword>
<feature type="domain" description="EamA" evidence="7">
    <location>
        <begin position="222"/>
        <end position="353"/>
    </location>
</feature>
<dbReference type="EMBL" id="WBVX01000004">
    <property type="protein sequence ID" value="KAB2688404.1"/>
    <property type="molecule type" value="Genomic_DNA"/>
</dbReference>
<evidence type="ECO:0000256" key="1">
    <source>
        <dbReference type="ARBA" id="ARBA00004141"/>
    </source>
</evidence>
<dbReference type="InterPro" id="IPR037185">
    <property type="entry name" value="EmrE-like"/>
</dbReference>
<feature type="transmembrane region" description="Helical" evidence="6">
    <location>
        <begin position="312"/>
        <end position="331"/>
    </location>
</feature>
<gene>
    <name evidence="8" type="ORF">F9L08_05800</name>
</gene>
<organism evidence="8 9">
    <name type="scientific">Brucella tritici</name>
    <dbReference type="NCBI Taxonomy" id="94626"/>
    <lineage>
        <taxon>Bacteria</taxon>
        <taxon>Pseudomonadati</taxon>
        <taxon>Pseudomonadota</taxon>
        <taxon>Alphaproteobacteria</taxon>
        <taxon>Hyphomicrobiales</taxon>
        <taxon>Brucellaceae</taxon>
        <taxon>Brucella/Ochrobactrum group</taxon>
        <taxon>Brucella</taxon>
    </lineage>
</organism>
<evidence type="ECO:0000313" key="9">
    <source>
        <dbReference type="Proteomes" id="UP000481643"/>
    </source>
</evidence>
<evidence type="ECO:0000256" key="6">
    <source>
        <dbReference type="SAM" id="Phobius"/>
    </source>
</evidence>
<dbReference type="GO" id="GO:0016020">
    <property type="term" value="C:membrane"/>
    <property type="evidence" value="ECO:0007669"/>
    <property type="project" value="UniProtKB-SubCell"/>
</dbReference>
<dbReference type="Pfam" id="PF00892">
    <property type="entry name" value="EamA"/>
    <property type="match status" value="2"/>
</dbReference>
<name>A0A6L3YUP0_9HYPH</name>
<evidence type="ECO:0000313" key="8">
    <source>
        <dbReference type="EMBL" id="KAB2688404.1"/>
    </source>
</evidence>
<dbReference type="InterPro" id="IPR000620">
    <property type="entry name" value="EamA_dom"/>
</dbReference>
<dbReference type="PANTHER" id="PTHR22911:SF6">
    <property type="entry name" value="SOLUTE CARRIER FAMILY 35 MEMBER G1"/>
    <property type="match status" value="1"/>
</dbReference>
<evidence type="ECO:0000256" key="5">
    <source>
        <dbReference type="ARBA" id="ARBA00023136"/>
    </source>
</evidence>
<proteinExistence type="inferred from homology"/>
<sequence length="357" mass="39472">MVLAYGGHLVSLSGPSRTLFRLRNSPSTQQSLQPTKHIDHRRSVFFGSVSRAHRKFPQRTGNIMSLNVALTRQSNMNGSGILMMVLAMTLVPMIDVQAKYLVTSQIPAMQVIFLRMLLGTLFLVPFMIAGRHPMLPPARGWWNAFGLGFFSALAGVCFFSSLKFLSIADAVAISFVQPLFVTLFSGLFLKERVRAARWVALLIGFAATLIIIRPTHHALEVGSLLALVSGAAMAGYVIAIKKSTSGVQSVAPIALTFQTHFSAFIVVTPLMLMFWQELDLFQWMLAVGMTLVGLAGQYLIIKAYHYGEASVVAPFAYIEIITSTFFSWLFFAELPDNVTFFGVTILVCSSLYIAWRR</sequence>
<protein>
    <submittedName>
        <fullName evidence="8">DMT family transporter</fullName>
    </submittedName>
</protein>
<comment type="similarity">
    <text evidence="2">Belongs to the drug/metabolite transporter (DMT) superfamily. 10 TMS drug/metabolite exporter (DME) (TC 2.A.7.3) family.</text>
</comment>
<evidence type="ECO:0000256" key="4">
    <source>
        <dbReference type="ARBA" id="ARBA00022989"/>
    </source>
</evidence>
<feature type="transmembrane region" description="Helical" evidence="6">
    <location>
        <begin position="250"/>
        <end position="274"/>
    </location>
</feature>
<feature type="domain" description="EamA" evidence="7">
    <location>
        <begin position="79"/>
        <end position="212"/>
    </location>
</feature>
<feature type="transmembrane region" description="Helical" evidence="6">
    <location>
        <begin position="195"/>
        <end position="212"/>
    </location>
</feature>
<feature type="transmembrane region" description="Helical" evidence="6">
    <location>
        <begin position="280"/>
        <end position="300"/>
    </location>
</feature>
<feature type="transmembrane region" description="Helical" evidence="6">
    <location>
        <begin position="81"/>
        <end position="102"/>
    </location>
</feature>
<keyword evidence="5 6" id="KW-0472">Membrane</keyword>
<dbReference type="SUPFAM" id="SSF103481">
    <property type="entry name" value="Multidrug resistance efflux transporter EmrE"/>
    <property type="match status" value="2"/>
</dbReference>
<feature type="transmembrane region" description="Helical" evidence="6">
    <location>
        <begin position="218"/>
        <end position="238"/>
    </location>
</feature>
<dbReference type="PANTHER" id="PTHR22911">
    <property type="entry name" value="ACYL-MALONYL CONDENSING ENZYME-RELATED"/>
    <property type="match status" value="1"/>
</dbReference>
<dbReference type="AlphaFoldDB" id="A0A6L3YUP0"/>
<feature type="transmembrane region" description="Helical" evidence="6">
    <location>
        <begin position="337"/>
        <end position="355"/>
    </location>
</feature>
<feature type="transmembrane region" description="Helical" evidence="6">
    <location>
        <begin position="167"/>
        <end position="188"/>
    </location>
</feature>
<keyword evidence="4 6" id="KW-1133">Transmembrane helix</keyword>
<feature type="transmembrane region" description="Helical" evidence="6">
    <location>
        <begin position="141"/>
        <end position="161"/>
    </location>
</feature>
<evidence type="ECO:0000256" key="2">
    <source>
        <dbReference type="ARBA" id="ARBA00009853"/>
    </source>
</evidence>
<evidence type="ECO:0000259" key="7">
    <source>
        <dbReference type="Pfam" id="PF00892"/>
    </source>
</evidence>
<dbReference type="Proteomes" id="UP000481643">
    <property type="component" value="Unassembled WGS sequence"/>
</dbReference>
<evidence type="ECO:0000256" key="3">
    <source>
        <dbReference type="ARBA" id="ARBA00022692"/>
    </source>
</evidence>